<keyword evidence="1" id="KW-0732">Signal</keyword>
<dbReference type="AlphaFoldDB" id="A0A7X0XJK3"/>
<protein>
    <submittedName>
        <fullName evidence="2">Uncharacterized protein</fullName>
    </submittedName>
</protein>
<proteinExistence type="predicted"/>
<dbReference type="RefSeq" id="WP_185429580.1">
    <property type="nucleotide sequence ID" value="NZ_JAARRW010000003.1"/>
</dbReference>
<sequence length="72" mass="7715">MNNIFVTTTVIAMVSLTISAYTLHAENGELSKSVNVENTTGESILNGVSQISRGIILNATWAAVYWTSPQGK</sequence>
<feature type="chain" id="PRO_5044130490" evidence="1">
    <location>
        <begin position="26"/>
        <end position="72"/>
    </location>
</feature>
<evidence type="ECO:0000313" key="2">
    <source>
        <dbReference type="EMBL" id="MBC1562145.1"/>
    </source>
</evidence>
<dbReference type="Proteomes" id="UP000541955">
    <property type="component" value="Unassembled WGS sequence"/>
</dbReference>
<evidence type="ECO:0000313" key="3">
    <source>
        <dbReference type="EMBL" id="MBC2243934.1"/>
    </source>
</evidence>
<reference evidence="4 5" key="1">
    <citation type="submission" date="2020-03" db="EMBL/GenBank/DDBJ databases">
        <title>Soil Listeria distribution.</title>
        <authorList>
            <person name="Liao J."/>
            <person name="Wiedmann M."/>
        </authorList>
    </citation>
    <scope>NUCLEOTIDE SEQUENCE [LARGE SCALE GENOMIC DNA]</scope>
    <source>
        <strain evidence="3 5">FSL L7-0153</strain>
        <strain evidence="2 4">FSL L7-1387</strain>
    </source>
</reference>
<name>A0A7X0XJK3_9LIST</name>
<dbReference type="Proteomes" id="UP000550367">
    <property type="component" value="Unassembled WGS sequence"/>
</dbReference>
<feature type="signal peptide" evidence="1">
    <location>
        <begin position="1"/>
        <end position="25"/>
    </location>
</feature>
<dbReference type="EMBL" id="JAARRW010000003">
    <property type="protein sequence ID" value="MBC1562145.1"/>
    <property type="molecule type" value="Genomic_DNA"/>
</dbReference>
<evidence type="ECO:0000313" key="5">
    <source>
        <dbReference type="Proteomes" id="UP000550367"/>
    </source>
</evidence>
<organism evidence="2 4">
    <name type="scientific">Listeria booriae</name>
    <dbReference type="NCBI Taxonomy" id="1552123"/>
    <lineage>
        <taxon>Bacteria</taxon>
        <taxon>Bacillati</taxon>
        <taxon>Bacillota</taxon>
        <taxon>Bacilli</taxon>
        <taxon>Bacillales</taxon>
        <taxon>Listeriaceae</taxon>
        <taxon>Listeria</taxon>
    </lineage>
</organism>
<accession>A0A7X0XJK3</accession>
<evidence type="ECO:0000256" key="1">
    <source>
        <dbReference type="SAM" id="SignalP"/>
    </source>
</evidence>
<comment type="caution">
    <text evidence="2">The sequence shown here is derived from an EMBL/GenBank/DDBJ whole genome shotgun (WGS) entry which is preliminary data.</text>
</comment>
<evidence type="ECO:0000313" key="4">
    <source>
        <dbReference type="Proteomes" id="UP000541955"/>
    </source>
</evidence>
<dbReference type="EMBL" id="JAARYY010000004">
    <property type="protein sequence ID" value="MBC2243934.1"/>
    <property type="molecule type" value="Genomic_DNA"/>
</dbReference>
<gene>
    <name evidence="2" type="ORF">HB902_08660</name>
    <name evidence="3" type="ORF">HCB25_07615</name>
</gene>